<dbReference type="Proteomes" id="UP000629596">
    <property type="component" value="Unassembled WGS sequence"/>
</dbReference>
<sequence length="130" mass="15167">MKFTIKSLFHKEQDIKEIVKQWILSIDKEQSIPEDIVALNFGLFEPYGIELTGAKCYDEKNDDWACEEDYVPEHRTCSDLNIPVNKGWEDVLNDMVALLKELIRELPDLQLWQVEHITTGFSEGDLIRVK</sequence>
<evidence type="ECO:0000313" key="2">
    <source>
        <dbReference type="EMBL" id="RDU48466.1"/>
    </source>
</evidence>
<dbReference type="AlphaFoldDB" id="A0A3D8HBV9"/>
<protein>
    <submittedName>
        <fullName evidence="2">Uncharacterized protein</fullName>
    </submittedName>
</protein>
<organism evidence="2 3">
    <name type="scientific">Parabacteroides acidifaciens</name>
    <dbReference type="NCBI Taxonomy" id="2290935"/>
    <lineage>
        <taxon>Bacteria</taxon>
        <taxon>Pseudomonadati</taxon>
        <taxon>Bacteroidota</taxon>
        <taxon>Bacteroidia</taxon>
        <taxon>Bacteroidales</taxon>
        <taxon>Tannerellaceae</taxon>
        <taxon>Parabacteroides</taxon>
    </lineage>
</organism>
<dbReference type="EMBL" id="QREV01000038">
    <property type="protein sequence ID" value="RDU48466.1"/>
    <property type="molecule type" value="Genomic_DNA"/>
</dbReference>
<name>A0A3D8HBV9_9BACT</name>
<evidence type="ECO:0000313" key="3">
    <source>
        <dbReference type="Proteomes" id="UP000256321"/>
    </source>
</evidence>
<reference evidence="2 3" key="1">
    <citation type="submission" date="2018-07" db="EMBL/GenBank/DDBJ databases">
        <title>Parabacteroides acidifaciens nov. sp., isolated from human feces.</title>
        <authorList>
            <person name="Wang Y.J."/>
        </authorList>
    </citation>
    <scope>NUCLEOTIDE SEQUENCE [LARGE SCALE GENOMIC DNA]</scope>
    <source>
        <strain evidence="2 3">426-9</strain>
    </source>
</reference>
<gene>
    <name evidence="2" type="ORF">DWU89_14455</name>
    <name evidence="1" type="ORF">H8784_14090</name>
</gene>
<dbReference type="Proteomes" id="UP000256321">
    <property type="component" value="Unassembled WGS sequence"/>
</dbReference>
<keyword evidence="4" id="KW-1185">Reference proteome</keyword>
<dbReference type="RefSeq" id="WP_115500337.1">
    <property type="nucleotide sequence ID" value="NZ_JACRTI010000038.1"/>
</dbReference>
<reference evidence="1 4" key="2">
    <citation type="submission" date="2020-08" db="EMBL/GenBank/DDBJ databases">
        <title>Genome public.</title>
        <authorList>
            <person name="Liu C."/>
            <person name="Sun Q."/>
        </authorList>
    </citation>
    <scope>NUCLEOTIDE SEQUENCE [LARGE SCALE GENOMIC DNA]</scope>
    <source>
        <strain evidence="1 4">426_9</strain>
    </source>
</reference>
<evidence type="ECO:0000313" key="1">
    <source>
        <dbReference type="EMBL" id="MBC8602845.1"/>
    </source>
</evidence>
<evidence type="ECO:0000313" key="4">
    <source>
        <dbReference type="Proteomes" id="UP000629596"/>
    </source>
</evidence>
<dbReference type="EMBL" id="JACRTI010000038">
    <property type="protein sequence ID" value="MBC8602845.1"/>
    <property type="molecule type" value="Genomic_DNA"/>
</dbReference>
<accession>A0A3D8HBV9</accession>
<comment type="caution">
    <text evidence="2">The sequence shown here is derived from an EMBL/GenBank/DDBJ whole genome shotgun (WGS) entry which is preliminary data.</text>
</comment>
<proteinExistence type="predicted"/>